<protein>
    <submittedName>
        <fullName evidence="2">Reverse transcriptase zinc-binding domain</fullName>
    </submittedName>
</protein>
<dbReference type="OrthoDB" id="1748554at2759"/>
<accession>A0A200RA23</accession>
<comment type="caution">
    <text evidence="2">The sequence shown here is derived from an EMBL/GenBank/DDBJ whole genome shotgun (WGS) entry which is preliminary data.</text>
</comment>
<name>A0A200RA23_MACCD</name>
<evidence type="ECO:0000313" key="2">
    <source>
        <dbReference type="EMBL" id="OVA19562.1"/>
    </source>
</evidence>
<evidence type="ECO:0000313" key="3">
    <source>
        <dbReference type="Proteomes" id="UP000195402"/>
    </source>
</evidence>
<dbReference type="PANTHER" id="PTHR36617">
    <property type="entry name" value="PROTEIN, PUTATIVE-RELATED"/>
    <property type="match status" value="1"/>
</dbReference>
<dbReference type="GO" id="GO:0003964">
    <property type="term" value="F:RNA-directed DNA polymerase activity"/>
    <property type="evidence" value="ECO:0007669"/>
    <property type="project" value="UniProtKB-KW"/>
</dbReference>
<evidence type="ECO:0000259" key="1">
    <source>
        <dbReference type="Pfam" id="PF13966"/>
    </source>
</evidence>
<proteinExistence type="predicted"/>
<dbReference type="EMBL" id="MVGT01000185">
    <property type="protein sequence ID" value="OVA19562.1"/>
    <property type="molecule type" value="Genomic_DNA"/>
</dbReference>
<keyword evidence="2" id="KW-0808">Transferase</keyword>
<sequence length="287" mass="33881">MGKDSLWVAWITKNLIKNRNFWSLSIPNDCSWSWRRILGDRHLARNLIIHRIGDGTTTKFWLDPWHPEGILANRFPHALRYDSILHREALVSTCISNFSWNIPEHLVNNLGNITTRIHEVEIDTGMADELVWKPNPSGEYSLKSAYNVIRPTSTKVPWAKLVFFSMCIPRHSFIAWMTLHRALKTKYKLRSWGLEVDSTCSFSQTSIEDDFHILFGCPISKFIWKSVLQRLGFSRGNLYDWLRDKLVHYSFQWKRPCEHRSKTCLQCLHISCMIRTKQTCFHYYPHE</sequence>
<reference evidence="2 3" key="1">
    <citation type="journal article" date="2017" name="Mol. Plant">
        <title>The Genome of Medicinal Plant Macleaya cordata Provides New Insights into Benzylisoquinoline Alkaloids Metabolism.</title>
        <authorList>
            <person name="Liu X."/>
            <person name="Liu Y."/>
            <person name="Huang P."/>
            <person name="Ma Y."/>
            <person name="Qing Z."/>
            <person name="Tang Q."/>
            <person name="Cao H."/>
            <person name="Cheng P."/>
            <person name="Zheng Y."/>
            <person name="Yuan Z."/>
            <person name="Zhou Y."/>
            <person name="Liu J."/>
            <person name="Tang Z."/>
            <person name="Zhuo Y."/>
            <person name="Zhang Y."/>
            <person name="Yu L."/>
            <person name="Huang J."/>
            <person name="Yang P."/>
            <person name="Peng Q."/>
            <person name="Zhang J."/>
            <person name="Jiang W."/>
            <person name="Zhang Z."/>
            <person name="Lin K."/>
            <person name="Ro D.K."/>
            <person name="Chen X."/>
            <person name="Xiong X."/>
            <person name="Shang Y."/>
            <person name="Huang S."/>
            <person name="Zeng J."/>
        </authorList>
    </citation>
    <scope>NUCLEOTIDE SEQUENCE [LARGE SCALE GENOMIC DNA]</scope>
    <source>
        <strain evidence="3">cv. BLH2017</strain>
        <tissue evidence="2">Root</tissue>
    </source>
</reference>
<dbReference type="InParanoid" id="A0A200RA23"/>
<keyword evidence="3" id="KW-1185">Reference proteome</keyword>
<dbReference type="InterPro" id="IPR026960">
    <property type="entry name" value="RVT-Znf"/>
</dbReference>
<feature type="domain" description="Reverse transcriptase zinc-binding" evidence="1">
    <location>
        <begin position="140"/>
        <end position="224"/>
    </location>
</feature>
<keyword evidence="2" id="KW-0695">RNA-directed DNA polymerase</keyword>
<dbReference type="Proteomes" id="UP000195402">
    <property type="component" value="Unassembled WGS sequence"/>
</dbReference>
<dbReference type="Pfam" id="PF13966">
    <property type="entry name" value="zf-RVT"/>
    <property type="match status" value="1"/>
</dbReference>
<dbReference type="PANTHER" id="PTHR36617:SF5">
    <property type="entry name" value="OS05G0421675 PROTEIN"/>
    <property type="match status" value="1"/>
</dbReference>
<gene>
    <name evidence="2" type="ORF">BVC80_9051g63</name>
</gene>
<dbReference type="OMA" id="PWHELIC"/>
<keyword evidence="2" id="KW-0548">Nucleotidyltransferase</keyword>
<organism evidence="2 3">
    <name type="scientific">Macleaya cordata</name>
    <name type="common">Five-seeded plume-poppy</name>
    <name type="synonym">Bocconia cordata</name>
    <dbReference type="NCBI Taxonomy" id="56857"/>
    <lineage>
        <taxon>Eukaryota</taxon>
        <taxon>Viridiplantae</taxon>
        <taxon>Streptophyta</taxon>
        <taxon>Embryophyta</taxon>
        <taxon>Tracheophyta</taxon>
        <taxon>Spermatophyta</taxon>
        <taxon>Magnoliopsida</taxon>
        <taxon>Ranunculales</taxon>
        <taxon>Papaveraceae</taxon>
        <taxon>Papaveroideae</taxon>
        <taxon>Macleaya</taxon>
    </lineage>
</organism>
<dbReference type="AlphaFoldDB" id="A0A200RA23"/>